<accession>A0A3B1CV90</accession>
<proteinExistence type="predicted"/>
<name>A0A3B1CV90_9ZZZZ</name>
<dbReference type="EMBL" id="UOGI01000339">
    <property type="protein sequence ID" value="VAX34516.1"/>
    <property type="molecule type" value="Genomic_DNA"/>
</dbReference>
<sequence>MTTIDEPVTVVASFGGGERISPLKFRWSGRVIPVKEITYRWVRHDGSRRLYCFSLTDGSTLYNLCFDPEGLSWMLQAVETEL</sequence>
<organism evidence="1">
    <name type="scientific">hydrothermal vent metagenome</name>
    <dbReference type="NCBI Taxonomy" id="652676"/>
    <lineage>
        <taxon>unclassified sequences</taxon>
        <taxon>metagenomes</taxon>
        <taxon>ecological metagenomes</taxon>
    </lineage>
</organism>
<protein>
    <submittedName>
        <fullName evidence="1">Uncharacterized protein</fullName>
    </submittedName>
</protein>
<dbReference type="AlphaFoldDB" id="A0A3B1CV90"/>
<reference evidence="1" key="1">
    <citation type="submission" date="2018-06" db="EMBL/GenBank/DDBJ databases">
        <authorList>
            <person name="Zhirakovskaya E."/>
        </authorList>
    </citation>
    <scope>NUCLEOTIDE SEQUENCE</scope>
</reference>
<evidence type="ECO:0000313" key="1">
    <source>
        <dbReference type="EMBL" id="VAX34516.1"/>
    </source>
</evidence>
<gene>
    <name evidence="1" type="ORF">MNBD_NITROSPIRAE03-1051</name>
</gene>